<gene>
    <name evidence="1" type="ORF">GII30_15485</name>
</gene>
<organism evidence="1">
    <name type="scientific">Gordonia amarae</name>
    <dbReference type="NCBI Taxonomy" id="36821"/>
    <lineage>
        <taxon>Bacteria</taxon>
        <taxon>Bacillati</taxon>
        <taxon>Actinomycetota</taxon>
        <taxon>Actinomycetes</taxon>
        <taxon>Mycobacteriales</taxon>
        <taxon>Gordoniaceae</taxon>
        <taxon>Gordonia</taxon>
    </lineage>
</organism>
<dbReference type="Pfam" id="PF12079">
    <property type="entry name" value="DUF3558"/>
    <property type="match status" value="1"/>
</dbReference>
<sequence length="218" mass="24057">MGRVYVIRRQRSRVVSTFSVYCSILCASGLCAVAACTTDGQPQSTVENPTAIRQADDQGRKLPFKTLFPNRWSKNNNGTSYEPCTALTNDDLASVGVDPSSAEDVALADHQTARGCLWRYVGNNMGRISQATGNRPSFEENIRDRGWYKISYNLTVGDRLVLVNSRDRFTCMTTVKSAHSPVHTTVIQTSHPPETSKLCARAISFTKLTIPEMPLPIP</sequence>
<accession>A0A857MRJ2</accession>
<evidence type="ECO:0000313" key="1">
    <source>
        <dbReference type="EMBL" id="QHN42077.1"/>
    </source>
</evidence>
<dbReference type="InterPro" id="IPR024520">
    <property type="entry name" value="DUF3558"/>
</dbReference>
<dbReference type="EMBL" id="CP045810">
    <property type="protein sequence ID" value="QHN42077.1"/>
    <property type="molecule type" value="Genomic_DNA"/>
</dbReference>
<protein>
    <submittedName>
        <fullName evidence="1">DUF3558 domain-containing protein</fullName>
    </submittedName>
</protein>
<name>A0A857MRJ2_9ACTN</name>
<proteinExistence type="predicted"/>
<dbReference type="AlphaFoldDB" id="A0A857MRJ2"/>
<reference evidence="1" key="1">
    <citation type="journal article" date="2021" name="Nat. Microbiol.">
        <title>Cocultivation of an ultrasmall environmental parasitic bacterium with lytic ability against bacteria associated with wastewater foams.</title>
        <authorList>
            <person name="Batinovic S."/>
            <person name="Rose J.J.A."/>
            <person name="Ratcliffe J."/>
            <person name="Seviour R.J."/>
            <person name="Petrovski S."/>
        </authorList>
    </citation>
    <scope>NUCLEOTIDE SEQUENCE</scope>
    <source>
        <strain evidence="1">CON44</strain>
    </source>
</reference>